<dbReference type="CDD" id="cd00093">
    <property type="entry name" value="HTH_XRE"/>
    <property type="match status" value="1"/>
</dbReference>
<protein>
    <submittedName>
        <fullName evidence="2">Helix-turn-helix transcriptional regulator</fullName>
    </submittedName>
</protein>
<name>A0ABR7IK69_9FIRM</name>
<evidence type="ECO:0000259" key="1">
    <source>
        <dbReference type="PROSITE" id="PS50943"/>
    </source>
</evidence>
<reference evidence="2 3" key="1">
    <citation type="submission" date="2020-08" db="EMBL/GenBank/DDBJ databases">
        <title>Genome public.</title>
        <authorList>
            <person name="Liu C."/>
            <person name="Sun Q."/>
        </authorList>
    </citation>
    <scope>NUCLEOTIDE SEQUENCE [LARGE SCALE GENOMIC DNA]</scope>
    <source>
        <strain evidence="2 3">M29</strain>
    </source>
</reference>
<gene>
    <name evidence="2" type="ORF">H8Z82_12345</name>
</gene>
<dbReference type="Gene3D" id="1.10.260.40">
    <property type="entry name" value="lambda repressor-like DNA-binding domains"/>
    <property type="match status" value="1"/>
</dbReference>
<dbReference type="Proteomes" id="UP000649826">
    <property type="component" value="Unassembled WGS sequence"/>
</dbReference>
<dbReference type="SUPFAM" id="SSF47413">
    <property type="entry name" value="lambda repressor-like DNA-binding domains"/>
    <property type="match status" value="1"/>
</dbReference>
<comment type="caution">
    <text evidence="2">The sequence shown here is derived from an EMBL/GenBank/DDBJ whole genome shotgun (WGS) entry which is preliminary data.</text>
</comment>
<feature type="domain" description="HTH cro/C1-type" evidence="1">
    <location>
        <begin position="41"/>
        <end position="95"/>
    </location>
</feature>
<keyword evidence="3" id="KW-1185">Reference proteome</keyword>
<proteinExistence type="predicted"/>
<sequence length="99" mass="11468">MQENMKEYFSEKEARERRLAIYTEKIQETVLNKSAETIRSLVDERHNQKMTQQEISDITGIKPSNLARFESGGRVPTLIVLEKYANALGKHIEIKICDD</sequence>
<dbReference type="InterPro" id="IPR001387">
    <property type="entry name" value="Cro/C1-type_HTH"/>
</dbReference>
<dbReference type="RefSeq" id="WP_019161589.1">
    <property type="nucleotide sequence ID" value="NZ_JACOQG010000022.1"/>
</dbReference>
<evidence type="ECO:0000313" key="3">
    <source>
        <dbReference type="Proteomes" id="UP000649826"/>
    </source>
</evidence>
<dbReference type="Pfam" id="PF01381">
    <property type="entry name" value="HTH_3"/>
    <property type="match status" value="1"/>
</dbReference>
<dbReference type="EMBL" id="JACOQG010000022">
    <property type="protein sequence ID" value="MBC5780422.1"/>
    <property type="molecule type" value="Genomic_DNA"/>
</dbReference>
<accession>A0ABR7IK69</accession>
<dbReference type="SMART" id="SM00530">
    <property type="entry name" value="HTH_XRE"/>
    <property type="match status" value="1"/>
</dbReference>
<organism evidence="2 3">
    <name type="scientific">Blautia difficilis</name>
    <dbReference type="NCBI Taxonomy" id="2763027"/>
    <lineage>
        <taxon>Bacteria</taxon>
        <taxon>Bacillati</taxon>
        <taxon>Bacillota</taxon>
        <taxon>Clostridia</taxon>
        <taxon>Lachnospirales</taxon>
        <taxon>Lachnospiraceae</taxon>
        <taxon>Blautia</taxon>
    </lineage>
</organism>
<dbReference type="InterPro" id="IPR010982">
    <property type="entry name" value="Lambda_DNA-bd_dom_sf"/>
</dbReference>
<dbReference type="PROSITE" id="PS50943">
    <property type="entry name" value="HTH_CROC1"/>
    <property type="match status" value="1"/>
</dbReference>
<evidence type="ECO:0000313" key="2">
    <source>
        <dbReference type="EMBL" id="MBC5780422.1"/>
    </source>
</evidence>